<evidence type="ECO:0000256" key="2">
    <source>
        <dbReference type="SAM" id="Phobius"/>
    </source>
</evidence>
<feature type="compositionally biased region" description="Basic and acidic residues" evidence="1">
    <location>
        <begin position="13"/>
        <end position="22"/>
    </location>
</feature>
<keyword evidence="2" id="KW-0472">Membrane</keyword>
<protein>
    <recommendedName>
        <fullName evidence="5">DUF3105 domain-containing protein</fullName>
    </recommendedName>
</protein>
<name>A0A1G2KY41_9BACT</name>
<evidence type="ECO:0000256" key="1">
    <source>
        <dbReference type="SAM" id="MobiDB-lite"/>
    </source>
</evidence>
<accession>A0A1G2KY41</accession>
<feature type="transmembrane region" description="Helical" evidence="2">
    <location>
        <begin position="34"/>
        <end position="56"/>
    </location>
</feature>
<dbReference type="InterPro" id="IPR021454">
    <property type="entry name" value="DUF3105"/>
</dbReference>
<feature type="compositionally biased region" description="Polar residues" evidence="1">
    <location>
        <begin position="1"/>
        <end position="11"/>
    </location>
</feature>
<reference evidence="3 4" key="1">
    <citation type="journal article" date="2016" name="Nat. Commun.">
        <title>Thousands of microbial genomes shed light on interconnected biogeochemical processes in an aquifer system.</title>
        <authorList>
            <person name="Anantharaman K."/>
            <person name="Brown C.T."/>
            <person name="Hug L.A."/>
            <person name="Sharon I."/>
            <person name="Castelle C.J."/>
            <person name="Probst A.J."/>
            <person name="Thomas B.C."/>
            <person name="Singh A."/>
            <person name="Wilkins M.J."/>
            <person name="Karaoz U."/>
            <person name="Brodie E.L."/>
            <person name="Williams K.H."/>
            <person name="Hubbard S.S."/>
            <person name="Banfield J.F."/>
        </authorList>
    </citation>
    <scope>NUCLEOTIDE SEQUENCE [LARGE SCALE GENOMIC DNA]</scope>
</reference>
<keyword evidence="2" id="KW-1133">Transmembrane helix</keyword>
<dbReference type="AlphaFoldDB" id="A0A1G2KY41"/>
<proteinExistence type="predicted"/>
<evidence type="ECO:0008006" key="5">
    <source>
        <dbReference type="Google" id="ProtNLM"/>
    </source>
</evidence>
<sequence length="217" mass="23762">MEETTSQTSDYISKADTKRERSITATRRKRTMRAFSFIGAGAAVIALVVAGIWWAGQKEADAPGMFYPSVGQEHISLTAAAPAPYNSNPPSSGAHFPSPANWGVYDYEVHDRLFIHNMEHGGVWIAYRPTIATSTINDLKAIAEAFGGSKIVMAPRAANDADIAIVAWTRVLKLDSVGEHLSDEQKGQIRVFYKQWKNRGPEFVPDTMPGVNPKGVQ</sequence>
<comment type="caution">
    <text evidence="3">The sequence shown here is derived from an EMBL/GenBank/DDBJ whole genome shotgun (WGS) entry which is preliminary data.</text>
</comment>
<dbReference type="Pfam" id="PF11303">
    <property type="entry name" value="DUF3105"/>
    <property type="match status" value="1"/>
</dbReference>
<evidence type="ECO:0000313" key="3">
    <source>
        <dbReference type="EMBL" id="OHA03379.1"/>
    </source>
</evidence>
<dbReference type="EMBL" id="MHQN01000020">
    <property type="protein sequence ID" value="OHA03379.1"/>
    <property type="molecule type" value="Genomic_DNA"/>
</dbReference>
<dbReference type="Proteomes" id="UP000177177">
    <property type="component" value="Unassembled WGS sequence"/>
</dbReference>
<organism evidence="3 4">
    <name type="scientific">Candidatus Sungbacteria bacterium RIFCSPHIGHO2_02_FULL_53_17</name>
    <dbReference type="NCBI Taxonomy" id="1802275"/>
    <lineage>
        <taxon>Bacteria</taxon>
        <taxon>Candidatus Sungiibacteriota</taxon>
    </lineage>
</organism>
<gene>
    <name evidence="3" type="ORF">A3C92_00350</name>
</gene>
<keyword evidence="2" id="KW-0812">Transmembrane</keyword>
<evidence type="ECO:0000313" key="4">
    <source>
        <dbReference type="Proteomes" id="UP000177177"/>
    </source>
</evidence>
<feature type="region of interest" description="Disordered" evidence="1">
    <location>
        <begin position="1"/>
        <end position="25"/>
    </location>
</feature>